<feature type="region of interest" description="Disordered" evidence="1">
    <location>
        <begin position="1"/>
        <end position="79"/>
    </location>
</feature>
<dbReference type="Proteomes" id="UP000887566">
    <property type="component" value="Unplaced"/>
</dbReference>
<sequence length="447" mass="49038">MSGKRPNAARKTISGLSPATASKSACKKSKVAPVSAPSNHQSDIGESNGLGTGAPTSSCSSDIVATPPQTFVKIERETPQDKQDCLQFSEFSVASSSRSSPQVSTSVSSKTKSVDYSDESGDEDDLFGEEIVERERAAALVKLTIIRPADYVAVSLSTLAPPPPSQPTHSTTAKFINGTNVIPLRSIDQQPDPISNPLKTQISLNEINDQLTKMNAVMVAISERCGRLESGQSEIKAALADVLRRLPPPPKESVMVIEEGPPDYLLLPKEVVDRFQRSTDSVTAFGRRLARALYKKPEEYQNCRNRSPTRLDFIRRVVHSRFPPKGAETELNNWRTVIKQLDADSRHIRAYLKQNRQFTYLEEERMFVVRPLEGDNNEPLLFTGGSGHNGIITVSHQPSMKAASTIAHNGITVRSTSALPPVDILDDVMRARESDQRYAFADNVALQ</sequence>
<keyword evidence="2" id="KW-1185">Reference proteome</keyword>
<feature type="compositionally biased region" description="Low complexity" evidence="1">
    <location>
        <begin position="97"/>
        <end position="111"/>
    </location>
</feature>
<evidence type="ECO:0000313" key="3">
    <source>
        <dbReference type="WBParaSite" id="PSAMB.scaffold320size56813.g4669.t1"/>
    </source>
</evidence>
<proteinExistence type="predicted"/>
<protein>
    <submittedName>
        <fullName evidence="3">Uncharacterized protein</fullName>
    </submittedName>
</protein>
<evidence type="ECO:0000313" key="2">
    <source>
        <dbReference type="Proteomes" id="UP000887566"/>
    </source>
</evidence>
<reference evidence="3" key="1">
    <citation type="submission" date="2022-11" db="UniProtKB">
        <authorList>
            <consortium name="WormBaseParasite"/>
        </authorList>
    </citation>
    <scope>IDENTIFICATION</scope>
</reference>
<dbReference type="AlphaFoldDB" id="A0A914W5V3"/>
<name>A0A914W5V3_9BILA</name>
<feature type="compositionally biased region" description="Polar residues" evidence="1">
    <location>
        <begin position="54"/>
        <end position="69"/>
    </location>
</feature>
<organism evidence="2 3">
    <name type="scientific">Plectus sambesii</name>
    <dbReference type="NCBI Taxonomy" id="2011161"/>
    <lineage>
        <taxon>Eukaryota</taxon>
        <taxon>Metazoa</taxon>
        <taxon>Ecdysozoa</taxon>
        <taxon>Nematoda</taxon>
        <taxon>Chromadorea</taxon>
        <taxon>Plectida</taxon>
        <taxon>Plectina</taxon>
        <taxon>Plectoidea</taxon>
        <taxon>Plectidae</taxon>
        <taxon>Plectus</taxon>
    </lineage>
</organism>
<accession>A0A914W5V3</accession>
<evidence type="ECO:0000256" key="1">
    <source>
        <dbReference type="SAM" id="MobiDB-lite"/>
    </source>
</evidence>
<dbReference type="WBParaSite" id="PSAMB.scaffold320size56813.g4669.t1">
    <property type="protein sequence ID" value="PSAMB.scaffold320size56813.g4669.t1"/>
    <property type="gene ID" value="PSAMB.scaffold320size56813.g4669"/>
</dbReference>
<feature type="region of interest" description="Disordered" evidence="1">
    <location>
        <begin position="97"/>
        <end position="123"/>
    </location>
</feature>